<accession>A0A0P4W8F1</accession>
<dbReference type="InterPro" id="IPR036412">
    <property type="entry name" value="HAD-like_sf"/>
</dbReference>
<protein>
    <recommendedName>
        <fullName evidence="5">N-acylneuraminate-9-phosphatase</fullName>
    </recommendedName>
</protein>
<dbReference type="Gene3D" id="3.40.50.1000">
    <property type="entry name" value="HAD superfamily/HAD-like"/>
    <property type="match status" value="1"/>
</dbReference>
<dbReference type="SFLD" id="SFLDG01129">
    <property type="entry name" value="C1.5:_HAD__Beta-PGM__Phosphata"/>
    <property type="match status" value="1"/>
</dbReference>
<dbReference type="PANTHER" id="PTHR46470:SF3">
    <property type="entry name" value="N-ACYLNEURAMINATE-9-PHOSPHATASE"/>
    <property type="match status" value="1"/>
</dbReference>
<sequence>MSECGPQECSAPHEITTILFDLDNTLIATREADAAACLKVASWLENRGMSTEKSLSITTDYLRKFRETPAPDYPADQEGLDQWRRDIWESVLPPEYEHLDSVYLVWKRERLSHLCLKPCVRQLLDDLGTHFTIGIVTNGPSVAQWEKVKETGVQKYCDSVVISGDHNVEKPDRAIFDIALAELQVKPCECVMVGDKIEADILGGKNVGVKMTVWLNGRGKVAPNDIVPDFTIDNIKELQTVLYKS</sequence>
<keyword evidence="3" id="KW-0460">Magnesium</keyword>
<dbReference type="InterPro" id="IPR051400">
    <property type="entry name" value="HAD-like_hydrolase"/>
</dbReference>
<name>A0A0P4W8F1_SCYOL</name>
<dbReference type="InterPro" id="IPR006439">
    <property type="entry name" value="HAD-SF_hydro_IA"/>
</dbReference>
<keyword evidence="2" id="KW-0378">Hydrolase</keyword>
<evidence type="ECO:0000256" key="2">
    <source>
        <dbReference type="ARBA" id="ARBA00022801"/>
    </source>
</evidence>
<dbReference type="AlphaFoldDB" id="A0A0P4W8F1"/>
<evidence type="ECO:0000313" key="4">
    <source>
        <dbReference type="EMBL" id="JAI61918.1"/>
    </source>
</evidence>
<dbReference type="GO" id="GO:0050124">
    <property type="term" value="F:N-acylneuraminate-9-phosphatase activity"/>
    <property type="evidence" value="ECO:0007669"/>
    <property type="project" value="TreeGrafter"/>
</dbReference>
<dbReference type="Pfam" id="PF00702">
    <property type="entry name" value="Hydrolase"/>
    <property type="match status" value="1"/>
</dbReference>
<proteinExistence type="predicted"/>
<dbReference type="GO" id="GO:0046380">
    <property type="term" value="P:N-acetylneuraminate biosynthetic process"/>
    <property type="evidence" value="ECO:0007669"/>
    <property type="project" value="TreeGrafter"/>
</dbReference>
<dbReference type="Gene3D" id="1.20.120.710">
    <property type="entry name" value="Haloacid dehalogenase hydrolase-like domain"/>
    <property type="match status" value="1"/>
</dbReference>
<reference evidence="4" key="1">
    <citation type="submission" date="2015-09" db="EMBL/GenBank/DDBJ databases">
        <title>Scylla olivacea transcriptome.</title>
        <authorList>
            <person name="Ikhwanuddin M."/>
        </authorList>
    </citation>
    <scope>NUCLEOTIDE SEQUENCE</scope>
</reference>
<evidence type="ECO:0008006" key="5">
    <source>
        <dbReference type="Google" id="ProtNLM"/>
    </source>
</evidence>
<evidence type="ECO:0000256" key="1">
    <source>
        <dbReference type="ARBA" id="ARBA00001946"/>
    </source>
</evidence>
<comment type="cofactor">
    <cofactor evidence="1">
        <name>Mg(2+)</name>
        <dbReference type="ChEBI" id="CHEBI:18420"/>
    </cofactor>
</comment>
<organism evidence="4">
    <name type="scientific">Scylla olivacea</name>
    <name type="common">Orange mud crab</name>
    <name type="synonym">Cancer olivacea</name>
    <dbReference type="NCBI Taxonomy" id="85551"/>
    <lineage>
        <taxon>Eukaryota</taxon>
        <taxon>Metazoa</taxon>
        <taxon>Ecdysozoa</taxon>
        <taxon>Arthropoda</taxon>
        <taxon>Crustacea</taxon>
        <taxon>Multicrustacea</taxon>
        <taxon>Malacostraca</taxon>
        <taxon>Eumalacostraca</taxon>
        <taxon>Eucarida</taxon>
        <taxon>Decapoda</taxon>
        <taxon>Pleocyemata</taxon>
        <taxon>Brachyura</taxon>
        <taxon>Eubrachyura</taxon>
        <taxon>Portunoidea</taxon>
        <taxon>Portunidae</taxon>
        <taxon>Portuninae</taxon>
        <taxon>Scylla</taxon>
    </lineage>
</organism>
<dbReference type="InterPro" id="IPR023214">
    <property type="entry name" value="HAD_sf"/>
</dbReference>
<dbReference type="EMBL" id="GDRN01081995">
    <property type="protein sequence ID" value="JAI61918.1"/>
    <property type="molecule type" value="Transcribed_RNA"/>
</dbReference>
<dbReference type="SFLD" id="SFLDS00003">
    <property type="entry name" value="Haloacid_Dehalogenase"/>
    <property type="match status" value="1"/>
</dbReference>
<dbReference type="NCBIfam" id="TIGR01549">
    <property type="entry name" value="HAD-SF-IA-v1"/>
    <property type="match status" value="1"/>
</dbReference>
<evidence type="ECO:0000256" key="3">
    <source>
        <dbReference type="ARBA" id="ARBA00022842"/>
    </source>
</evidence>
<dbReference type="SUPFAM" id="SSF56784">
    <property type="entry name" value="HAD-like"/>
    <property type="match status" value="1"/>
</dbReference>
<dbReference type="PANTHER" id="PTHR46470">
    <property type="entry name" value="N-ACYLNEURAMINATE-9-PHOSPHATASE"/>
    <property type="match status" value="1"/>
</dbReference>